<dbReference type="InterPro" id="IPR035965">
    <property type="entry name" value="PAS-like_dom_sf"/>
</dbReference>
<dbReference type="SMART" id="SM00267">
    <property type="entry name" value="GGDEF"/>
    <property type="match status" value="1"/>
</dbReference>
<proteinExistence type="predicted"/>
<evidence type="ECO:0000259" key="6">
    <source>
        <dbReference type="PROSITE" id="PS50112"/>
    </source>
</evidence>
<dbReference type="CDD" id="cd01948">
    <property type="entry name" value="EAL"/>
    <property type="match status" value="1"/>
</dbReference>
<dbReference type="AlphaFoldDB" id="A0A1X1D6I8"/>
<sequence>MEFPASGRMRGLIKLPMRLMLSLIILSFMVALVTLCFIASDLNQQNTRQNHLLLEKALLTRQEVMQFHLSDNAEWGEAYENLHRTVNKEWAWTRQNLGESLFETFAYEGVFVISPQGETVYSVIDGKPQPRSFSAWLGRDLLPILQQLLQNSDGKALSRFVVANHQLVLISASWITTGGDNSVQPVAGPPSLMIFADRLTPAKLLQLGHEYGIRQLRVDFTLPASAEPLADSLRLSTDGQPALLRWQNANPGGTLLTGLLPLLILTMLIVLFGALMLMRSALRKAQLNDENTWLLAQSQQALSASERRFRDIAETTTDWIWEMDAHLRFSWISGRFPVVTGFNSEEWLQRTLDEFLLCDERQRDRLKQFQHAGGQLTLSGCRYLSAQHQPRYCNLTLKRVSLAQGDPGFRGSATDVTLEMEAQARAHYLSHFDELTGLANRVQMREFLTGKLSLPMPSQPMLAMIMIDLDKFKPVNDLFGHAAGDKVLHEVSERIRSTLNGNGLVARLGGDEFVIILPEAGTHAQIDALCQQLIKQLNAPFMVYDNTIQIGASLGIALAPQDADNASDLLRFADIALYKAKNSGRNHWIFFHRDMEEKIVQRREMEHALREAIQEDQLRLVYQTRYDLLTARISAVEALVRWQHPRLGLLMPDQFIPLAEETGLISALSDWVLFNACRDIARYRPEMAVSVNISATELQDGALPERIARVLQLSGLPSQRLEIEVTESALLSDPEKTLAVMQAVKALGVKFLIDDFGTGYASLCYLRAFPFDGIKIDRSFISPLTESQQARQVVENMIGLGKAYALSVTAEGVETPMQMSQLQDLACDAIQGYYIGRPLPLPQISTTAPVSEA</sequence>
<name>A0A1X1D6I8_9GAMM</name>
<dbReference type="Proteomes" id="UP000193104">
    <property type="component" value="Unassembled WGS sequence"/>
</dbReference>
<evidence type="ECO:0000256" key="1">
    <source>
        <dbReference type="ARBA" id="ARBA00001946"/>
    </source>
</evidence>
<dbReference type="InterPro" id="IPR000160">
    <property type="entry name" value="GGDEF_dom"/>
</dbReference>
<evidence type="ECO:0000256" key="4">
    <source>
        <dbReference type="ARBA" id="ARBA00034247"/>
    </source>
</evidence>
<evidence type="ECO:0000256" key="2">
    <source>
        <dbReference type="ARBA" id="ARBA00004665"/>
    </source>
</evidence>
<dbReference type="InterPro" id="IPR043128">
    <property type="entry name" value="Rev_trsase/Diguanyl_cyclase"/>
</dbReference>
<dbReference type="InterPro" id="IPR052155">
    <property type="entry name" value="Biofilm_reg_signaling"/>
</dbReference>
<protein>
    <recommendedName>
        <fullName evidence="3">diguanylate cyclase</fullName>
        <ecNumber evidence="3">2.7.7.65</ecNumber>
    </recommendedName>
</protein>
<dbReference type="InterPro" id="IPR029787">
    <property type="entry name" value="Nucleotide_cyclase"/>
</dbReference>
<evidence type="ECO:0000259" key="7">
    <source>
        <dbReference type="PROSITE" id="PS50883"/>
    </source>
</evidence>
<keyword evidence="5" id="KW-1133">Transmembrane helix</keyword>
<comment type="catalytic activity">
    <reaction evidence="4">
        <text>2 GTP = 3',3'-c-di-GMP + 2 diphosphate</text>
        <dbReference type="Rhea" id="RHEA:24898"/>
        <dbReference type="ChEBI" id="CHEBI:33019"/>
        <dbReference type="ChEBI" id="CHEBI:37565"/>
        <dbReference type="ChEBI" id="CHEBI:58805"/>
        <dbReference type="EC" id="2.7.7.65"/>
    </reaction>
</comment>
<dbReference type="Gene3D" id="3.30.450.20">
    <property type="entry name" value="PAS domain"/>
    <property type="match status" value="1"/>
</dbReference>
<dbReference type="SUPFAM" id="SSF55073">
    <property type="entry name" value="Nucleotide cyclase"/>
    <property type="match status" value="1"/>
</dbReference>
<dbReference type="InterPro" id="IPR007892">
    <property type="entry name" value="CHASE4"/>
</dbReference>
<dbReference type="EMBL" id="MLFS01000044">
    <property type="protein sequence ID" value="ORM72299.1"/>
    <property type="molecule type" value="Genomic_DNA"/>
</dbReference>
<comment type="pathway">
    <text evidence="2">Purine metabolism; 3',5'-cyclic di-GMP biosynthesis.</text>
</comment>
<gene>
    <name evidence="9" type="ORF">HA48_15025</name>
</gene>
<dbReference type="InterPro" id="IPR001633">
    <property type="entry name" value="EAL_dom"/>
</dbReference>
<dbReference type="Pfam" id="PF00990">
    <property type="entry name" value="GGDEF"/>
    <property type="match status" value="1"/>
</dbReference>
<evidence type="ECO:0000256" key="3">
    <source>
        <dbReference type="ARBA" id="ARBA00012528"/>
    </source>
</evidence>
<dbReference type="PROSITE" id="PS50887">
    <property type="entry name" value="GGDEF"/>
    <property type="match status" value="1"/>
</dbReference>
<dbReference type="EC" id="2.7.7.65" evidence="3"/>
<dbReference type="NCBIfam" id="TIGR00254">
    <property type="entry name" value="GGDEF"/>
    <property type="match status" value="1"/>
</dbReference>
<dbReference type="InterPro" id="IPR000014">
    <property type="entry name" value="PAS"/>
</dbReference>
<dbReference type="SUPFAM" id="SSF55785">
    <property type="entry name" value="PYP-like sensor domain (PAS domain)"/>
    <property type="match status" value="1"/>
</dbReference>
<organism evidence="9 10">
    <name type="scientific">Pantoea wallisii</name>
    <dbReference type="NCBI Taxonomy" id="1076551"/>
    <lineage>
        <taxon>Bacteria</taxon>
        <taxon>Pseudomonadati</taxon>
        <taxon>Pseudomonadota</taxon>
        <taxon>Gammaproteobacteria</taxon>
        <taxon>Enterobacterales</taxon>
        <taxon>Erwiniaceae</taxon>
        <taxon>Pantoea</taxon>
    </lineage>
</organism>
<keyword evidence="5" id="KW-0472">Membrane</keyword>
<dbReference type="Pfam" id="PF00563">
    <property type="entry name" value="EAL"/>
    <property type="match status" value="1"/>
</dbReference>
<feature type="domain" description="PAS" evidence="6">
    <location>
        <begin position="305"/>
        <end position="356"/>
    </location>
</feature>
<dbReference type="PANTHER" id="PTHR44757:SF10">
    <property type="entry name" value="MEMBRANE PROTEIN"/>
    <property type="match status" value="1"/>
</dbReference>
<keyword evidence="5" id="KW-0812">Transmembrane</keyword>
<dbReference type="CDD" id="cd01949">
    <property type="entry name" value="GGDEF"/>
    <property type="match status" value="1"/>
</dbReference>
<dbReference type="STRING" id="1076551.HA48_15025"/>
<dbReference type="SMART" id="SM00052">
    <property type="entry name" value="EAL"/>
    <property type="match status" value="1"/>
</dbReference>
<keyword evidence="10" id="KW-1185">Reference proteome</keyword>
<evidence type="ECO:0000259" key="8">
    <source>
        <dbReference type="PROSITE" id="PS50887"/>
    </source>
</evidence>
<dbReference type="PROSITE" id="PS50112">
    <property type="entry name" value="PAS"/>
    <property type="match status" value="1"/>
</dbReference>
<dbReference type="InterPro" id="IPR035919">
    <property type="entry name" value="EAL_sf"/>
</dbReference>
<comment type="cofactor">
    <cofactor evidence="1">
        <name>Mg(2+)</name>
        <dbReference type="ChEBI" id="CHEBI:18420"/>
    </cofactor>
</comment>
<dbReference type="FunFam" id="3.30.70.270:FF:000001">
    <property type="entry name" value="Diguanylate cyclase domain protein"/>
    <property type="match status" value="1"/>
</dbReference>
<feature type="transmembrane region" description="Helical" evidence="5">
    <location>
        <begin position="21"/>
        <end position="40"/>
    </location>
</feature>
<dbReference type="GO" id="GO:0052621">
    <property type="term" value="F:diguanylate cyclase activity"/>
    <property type="evidence" value="ECO:0007669"/>
    <property type="project" value="UniProtKB-EC"/>
</dbReference>
<dbReference type="Pfam" id="PF05228">
    <property type="entry name" value="CHASE4"/>
    <property type="match status" value="1"/>
</dbReference>
<evidence type="ECO:0000313" key="10">
    <source>
        <dbReference type="Proteomes" id="UP000193104"/>
    </source>
</evidence>
<dbReference type="Gene3D" id="3.20.20.450">
    <property type="entry name" value="EAL domain"/>
    <property type="match status" value="1"/>
</dbReference>
<dbReference type="NCBIfam" id="TIGR00229">
    <property type="entry name" value="sensory_box"/>
    <property type="match status" value="1"/>
</dbReference>
<dbReference type="PANTHER" id="PTHR44757">
    <property type="entry name" value="DIGUANYLATE CYCLASE DGCP"/>
    <property type="match status" value="1"/>
</dbReference>
<reference evidence="9 10" key="1">
    <citation type="journal article" date="2017" name="Antonie Van Leeuwenhoek">
        <title>Phylogenomic resolution of the bacterial genus Pantoea and its relationship with Erwinia and Tatumella.</title>
        <authorList>
            <person name="Palmer M."/>
            <person name="Steenkamp E.T."/>
            <person name="Coetzee M.P."/>
            <person name="Chan W.Y."/>
            <person name="van Zyl E."/>
            <person name="De Maayer P."/>
            <person name="Coutinho T.A."/>
            <person name="Blom J."/>
            <person name="Smits T.H."/>
            <person name="Duffy B."/>
            <person name="Venter S.N."/>
        </authorList>
    </citation>
    <scope>NUCLEOTIDE SEQUENCE [LARGE SCALE GENOMIC DNA]</scope>
    <source>
        <strain evidence="9 10">LMG 26277</strain>
    </source>
</reference>
<evidence type="ECO:0000313" key="9">
    <source>
        <dbReference type="EMBL" id="ORM72299.1"/>
    </source>
</evidence>
<feature type="transmembrane region" description="Helical" evidence="5">
    <location>
        <begin position="255"/>
        <end position="277"/>
    </location>
</feature>
<accession>A0A1X1D6I8</accession>
<feature type="domain" description="EAL" evidence="7">
    <location>
        <begin position="602"/>
        <end position="852"/>
    </location>
</feature>
<dbReference type="PROSITE" id="PS50883">
    <property type="entry name" value="EAL"/>
    <property type="match status" value="1"/>
</dbReference>
<feature type="domain" description="GGDEF" evidence="8">
    <location>
        <begin position="460"/>
        <end position="593"/>
    </location>
</feature>
<comment type="caution">
    <text evidence="9">The sequence shown here is derived from an EMBL/GenBank/DDBJ whole genome shotgun (WGS) entry which is preliminary data.</text>
</comment>
<dbReference type="SUPFAM" id="SSF141868">
    <property type="entry name" value="EAL domain-like"/>
    <property type="match status" value="1"/>
</dbReference>
<dbReference type="SMART" id="SM00091">
    <property type="entry name" value="PAS"/>
    <property type="match status" value="1"/>
</dbReference>
<dbReference type="Gene3D" id="3.30.70.270">
    <property type="match status" value="1"/>
</dbReference>
<evidence type="ECO:0000256" key="5">
    <source>
        <dbReference type="SAM" id="Phobius"/>
    </source>
</evidence>